<dbReference type="Proteomes" id="UP000515154">
    <property type="component" value="Unplaced"/>
</dbReference>
<dbReference type="InterPro" id="IPR001962">
    <property type="entry name" value="Asn_synthase"/>
</dbReference>
<dbReference type="RefSeq" id="XP_029655554.2">
    <property type="nucleotide sequence ID" value="XM_029799694.2"/>
</dbReference>
<reference evidence="6" key="1">
    <citation type="submission" date="2025-08" db="UniProtKB">
        <authorList>
            <consortium name="RefSeq"/>
        </authorList>
    </citation>
    <scope>IDENTIFICATION</scope>
</reference>
<evidence type="ECO:0000313" key="6">
    <source>
        <dbReference type="RefSeq" id="XP_029655554.2"/>
    </source>
</evidence>
<evidence type="ECO:0000259" key="4">
    <source>
        <dbReference type="Pfam" id="PF00733"/>
    </source>
</evidence>
<dbReference type="PANTHER" id="PTHR11772">
    <property type="entry name" value="ASPARAGINE SYNTHETASE"/>
    <property type="match status" value="1"/>
</dbReference>
<dbReference type="InterPro" id="IPR014729">
    <property type="entry name" value="Rossmann-like_a/b/a_fold"/>
</dbReference>
<organism evidence="5 6">
    <name type="scientific">Octopus sinensis</name>
    <name type="common">East Asian common octopus</name>
    <dbReference type="NCBI Taxonomy" id="2607531"/>
    <lineage>
        <taxon>Eukaryota</taxon>
        <taxon>Metazoa</taxon>
        <taxon>Spiralia</taxon>
        <taxon>Lophotrochozoa</taxon>
        <taxon>Mollusca</taxon>
        <taxon>Cephalopoda</taxon>
        <taxon>Coleoidea</taxon>
        <taxon>Octopodiformes</taxon>
        <taxon>Octopoda</taxon>
        <taxon>Incirrata</taxon>
        <taxon>Octopodidae</taxon>
        <taxon>Octopus</taxon>
    </lineage>
</organism>
<evidence type="ECO:0000256" key="3">
    <source>
        <dbReference type="ARBA" id="ARBA00022840"/>
    </source>
</evidence>
<dbReference type="GO" id="GO:0004066">
    <property type="term" value="F:asparagine synthase (glutamine-hydrolyzing) activity"/>
    <property type="evidence" value="ECO:0007669"/>
    <property type="project" value="InterPro"/>
</dbReference>
<gene>
    <name evidence="6" type="primary">LOC115229323</name>
</gene>
<dbReference type="AlphaFoldDB" id="A0A6P7TTD7"/>
<evidence type="ECO:0000256" key="1">
    <source>
        <dbReference type="ARBA" id="ARBA00005187"/>
    </source>
</evidence>
<comment type="pathway">
    <text evidence="1">Amino-acid biosynthesis; L-asparagine biosynthesis; L-asparagine from L-aspartate (L-Gln route): step 1/1.</text>
</comment>
<accession>A0A6P7TTD7</accession>
<dbReference type="Gene3D" id="3.40.50.620">
    <property type="entry name" value="HUPs"/>
    <property type="match status" value="1"/>
</dbReference>
<dbReference type="GO" id="GO:0005829">
    <property type="term" value="C:cytosol"/>
    <property type="evidence" value="ECO:0007669"/>
    <property type="project" value="TreeGrafter"/>
</dbReference>
<dbReference type="KEGG" id="osn:115229323"/>
<protein>
    <submittedName>
        <fullName evidence="6">Asparagine synthetase [glutamine-hydrolyzing]-like</fullName>
    </submittedName>
</protein>
<keyword evidence="2" id="KW-0547">Nucleotide-binding</keyword>
<dbReference type="GO" id="GO:0005524">
    <property type="term" value="F:ATP binding"/>
    <property type="evidence" value="ECO:0007669"/>
    <property type="project" value="UniProtKB-KW"/>
</dbReference>
<keyword evidence="3" id="KW-0067">ATP-binding</keyword>
<dbReference type="SUPFAM" id="SSF52402">
    <property type="entry name" value="Adenine nucleotide alpha hydrolases-like"/>
    <property type="match status" value="1"/>
</dbReference>
<name>A0A6P7TTD7_9MOLL</name>
<sequence>MMGDREIGCLLSGGLDSSLIAALVNEELKRVDSSAKLYTFTIGMKASPDVEAARLMANHIGSCHKEILFTEEEGISHLDEVIKCIESYDVTTVRASTAMYLISKWISENSKCAVIMSGEGSDELCQGYLYFKNAPSAEEADKESRRLLNDIYLYDGLRADRTTANSG</sequence>
<evidence type="ECO:0000256" key="2">
    <source>
        <dbReference type="ARBA" id="ARBA00022741"/>
    </source>
</evidence>
<proteinExistence type="predicted"/>
<dbReference type="CDD" id="cd01991">
    <property type="entry name" value="Asn_synthase_B_C"/>
    <property type="match status" value="1"/>
</dbReference>
<dbReference type="Pfam" id="PF00733">
    <property type="entry name" value="Asn_synthase"/>
    <property type="match status" value="1"/>
</dbReference>
<dbReference type="GO" id="GO:0006529">
    <property type="term" value="P:asparagine biosynthetic process"/>
    <property type="evidence" value="ECO:0007669"/>
    <property type="project" value="InterPro"/>
</dbReference>
<keyword evidence="5" id="KW-1185">Reference proteome</keyword>
<evidence type="ECO:0000313" key="5">
    <source>
        <dbReference type="Proteomes" id="UP000515154"/>
    </source>
</evidence>
<feature type="domain" description="Asparagine synthetase" evidence="4">
    <location>
        <begin position="1"/>
        <end position="142"/>
    </location>
</feature>
<dbReference type="PANTHER" id="PTHR11772:SF23">
    <property type="entry name" value="ASPARAGINE SYNTHETASE [GLUTAMINE-HYDROLYZING]"/>
    <property type="match status" value="1"/>
</dbReference>
<dbReference type="InterPro" id="IPR050795">
    <property type="entry name" value="Asn_Synthetase"/>
</dbReference>